<keyword evidence="1" id="KW-0812">Transmembrane</keyword>
<keyword evidence="1" id="KW-1133">Transmembrane helix</keyword>
<evidence type="ECO:0000256" key="1">
    <source>
        <dbReference type="SAM" id="Phobius"/>
    </source>
</evidence>
<keyword evidence="3" id="KW-1185">Reference proteome</keyword>
<gene>
    <name evidence="2" type="ORF">GCM10011482_16580</name>
</gene>
<dbReference type="Proteomes" id="UP000622610">
    <property type="component" value="Unassembled WGS sequence"/>
</dbReference>
<dbReference type="RefSeq" id="WP_188367838.1">
    <property type="nucleotide sequence ID" value="NZ_BMDT01000007.1"/>
</dbReference>
<evidence type="ECO:0000313" key="3">
    <source>
        <dbReference type="Proteomes" id="UP000622610"/>
    </source>
</evidence>
<accession>A0A917N5E3</accession>
<comment type="caution">
    <text evidence="2">The sequence shown here is derived from an EMBL/GenBank/DDBJ whole genome shotgun (WGS) entry which is preliminary data.</text>
</comment>
<organism evidence="2 3">
    <name type="scientific">Enterococcus alcedinis</name>
    <dbReference type="NCBI Taxonomy" id="1274384"/>
    <lineage>
        <taxon>Bacteria</taxon>
        <taxon>Bacillati</taxon>
        <taxon>Bacillota</taxon>
        <taxon>Bacilli</taxon>
        <taxon>Lactobacillales</taxon>
        <taxon>Enterococcaceae</taxon>
        <taxon>Enterococcus</taxon>
    </lineage>
</organism>
<evidence type="ECO:0000313" key="2">
    <source>
        <dbReference type="EMBL" id="GGI66004.1"/>
    </source>
</evidence>
<reference evidence="2" key="1">
    <citation type="journal article" date="2014" name="Int. J. Syst. Evol. Microbiol.">
        <title>Complete genome sequence of Corynebacterium casei LMG S-19264T (=DSM 44701T), isolated from a smear-ripened cheese.</title>
        <authorList>
            <consortium name="US DOE Joint Genome Institute (JGI-PGF)"/>
            <person name="Walter F."/>
            <person name="Albersmeier A."/>
            <person name="Kalinowski J."/>
            <person name="Ruckert C."/>
        </authorList>
    </citation>
    <scope>NUCLEOTIDE SEQUENCE</scope>
    <source>
        <strain evidence="2">CCM 8433</strain>
    </source>
</reference>
<sequence>MDWKNEQVNVREDYRSNKKKVSNWLINFGTLPLKSIGTQIVKYSILIILGSGIIVAGTPLFGALFQRASPWSQQRQEIASKNNIRDAYSAIIGSDVGLVSQNGFIKWFSSKEAKQVDIFIPKLIDYSGLFDDDSRREELKDTFEESINSDLMKESTVYYQIFYDGSTLGNWKNGEKVDSYKDLKNADKNAIMKDLRLKLRTDKEIEFMSWQKKNNLESVNFEFEPNSNTVEIKGVFESEGMLWSSPEYKISAKYQYNTGSWQLENSSLKVDKVK</sequence>
<dbReference type="AlphaFoldDB" id="A0A917N5E3"/>
<dbReference type="EMBL" id="BMDT01000007">
    <property type="protein sequence ID" value="GGI66004.1"/>
    <property type="molecule type" value="Genomic_DNA"/>
</dbReference>
<protein>
    <submittedName>
        <fullName evidence="2">Uncharacterized protein</fullName>
    </submittedName>
</protein>
<reference evidence="2" key="2">
    <citation type="submission" date="2020-09" db="EMBL/GenBank/DDBJ databases">
        <authorList>
            <person name="Sun Q."/>
            <person name="Sedlacek I."/>
        </authorList>
    </citation>
    <scope>NUCLEOTIDE SEQUENCE</scope>
    <source>
        <strain evidence="2">CCM 8433</strain>
    </source>
</reference>
<name>A0A917N5E3_9ENTE</name>
<feature type="transmembrane region" description="Helical" evidence="1">
    <location>
        <begin position="43"/>
        <end position="65"/>
    </location>
</feature>
<proteinExistence type="predicted"/>
<keyword evidence="1" id="KW-0472">Membrane</keyword>